<dbReference type="InterPro" id="IPR039600">
    <property type="entry name" value="TANGO6/Rtp1"/>
</dbReference>
<evidence type="ECO:0000259" key="3">
    <source>
        <dbReference type="Pfam" id="PF10304"/>
    </source>
</evidence>
<gene>
    <name evidence="5" type="ORF">NKR19_g6285</name>
</gene>
<dbReference type="PANTHER" id="PTHR20959">
    <property type="entry name" value="TRANSPORT AND GOLGI ORGANIZATION PROTEIN 6 FAMILY MEMBER"/>
    <property type="match status" value="1"/>
</dbReference>
<dbReference type="Proteomes" id="UP001174691">
    <property type="component" value="Unassembled WGS sequence"/>
</dbReference>
<dbReference type="InterPro" id="IPR019414">
    <property type="entry name" value="Rtp1_C2"/>
</dbReference>
<evidence type="ECO:0000313" key="6">
    <source>
        <dbReference type="Proteomes" id="UP001174691"/>
    </source>
</evidence>
<reference evidence="5" key="1">
    <citation type="submission" date="2022-07" db="EMBL/GenBank/DDBJ databases">
        <title>Fungi with potential for degradation of polypropylene.</title>
        <authorList>
            <person name="Gostincar C."/>
        </authorList>
    </citation>
    <scope>NUCLEOTIDE SEQUENCE</scope>
    <source>
        <strain evidence="5">EXF-13287</strain>
    </source>
</reference>
<feature type="region of interest" description="Disordered" evidence="2">
    <location>
        <begin position="669"/>
        <end position="716"/>
    </location>
</feature>
<comment type="caution">
    <text evidence="5">The sequence shown here is derived from an EMBL/GenBank/DDBJ whole genome shotgun (WGS) entry which is preliminary data.</text>
</comment>
<keyword evidence="6" id="KW-1185">Reference proteome</keyword>
<evidence type="ECO:0000259" key="4">
    <source>
        <dbReference type="Pfam" id="PF10363"/>
    </source>
</evidence>
<feature type="domain" description="RNA polymerase II assembly factor Rtp1 C-terminal" evidence="3">
    <location>
        <begin position="821"/>
        <end position="851"/>
    </location>
</feature>
<feature type="region of interest" description="Disordered" evidence="2">
    <location>
        <begin position="882"/>
        <end position="901"/>
    </location>
</feature>
<dbReference type="AlphaFoldDB" id="A0AA38VQG2"/>
<comment type="similarity">
    <text evidence="1">Belongs to the Tango6 family.</text>
</comment>
<dbReference type="Pfam" id="PF10363">
    <property type="entry name" value="RTP1_C1"/>
    <property type="match status" value="1"/>
</dbReference>
<organism evidence="5 6">
    <name type="scientific">Coniochaeta hoffmannii</name>
    <dbReference type="NCBI Taxonomy" id="91930"/>
    <lineage>
        <taxon>Eukaryota</taxon>
        <taxon>Fungi</taxon>
        <taxon>Dikarya</taxon>
        <taxon>Ascomycota</taxon>
        <taxon>Pezizomycotina</taxon>
        <taxon>Sordariomycetes</taxon>
        <taxon>Sordariomycetidae</taxon>
        <taxon>Coniochaetales</taxon>
        <taxon>Coniochaetaceae</taxon>
        <taxon>Coniochaeta</taxon>
    </lineage>
</organism>
<feature type="compositionally biased region" description="Basic and acidic residues" evidence="2">
    <location>
        <begin position="677"/>
        <end position="689"/>
    </location>
</feature>
<dbReference type="SUPFAM" id="SSF48371">
    <property type="entry name" value="ARM repeat"/>
    <property type="match status" value="1"/>
</dbReference>
<protein>
    <submittedName>
        <fullName evidence="5">RNA polymerase II assembly factor RTP1</fullName>
    </submittedName>
</protein>
<evidence type="ECO:0000256" key="2">
    <source>
        <dbReference type="SAM" id="MobiDB-lite"/>
    </source>
</evidence>
<dbReference type="EMBL" id="JANBVN010000095">
    <property type="protein sequence ID" value="KAJ9144837.1"/>
    <property type="molecule type" value="Genomic_DNA"/>
</dbReference>
<dbReference type="InterPro" id="IPR011989">
    <property type="entry name" value="ARM-like"/>
</dbReference>
<dbReference type="GO" id="GO:0009306">
    <property type="term" value="P:protein secretion"/>
    <property type="evidence" value="ECO:0007669"/>
    <property type="project" value="TreeGrafter"/>
</dbReference>
<sequence length="901" mass="99375">MEPAKKDRQDLVRTIAEYGHKSFNPASSSETRAEGKRQLDDLIQRTGTLTLIPALNVLIRPNHAPPWLRSELVAILATLPLRPDGVRGTMEFVFAVHPSSTVQTSEVATPRKHGANITHEALSLASTMLSVPPKRVTPEVWFSGVAPQLLKLLDGNDGPELTKVAAYVIGFGILGRKEFGAPGSAGWKYLAEPMLSQLNPSLLKDHKTHLEAEDPDAIVDLSQDRVLVSYEGLSLAIRRLNTLVVSHPNPSLCKRLLRQVLLPLWTISSWSGLSAKTKEEVCSPAMDLLKIFLRLGVSSELIHLIIRNLTYTGPGESVQPPWSYKATPDGKLHIISPGHMRGQKQQGSLMNFEDIDTKLSLLLELLESTASDIDISSVFLDLFKTWLAPNSKNRPDQILVQEVDDKHDEDPLIKVIEIKCLQHMMEKLPDKVISRSDHALELASQILGHSEAATGGEESIPVALSLLNLVITAPGFKKAKVSPEVLQLLETSLDRLSRTAERDVAGTARNLGLLLRYRDEVEDVSTTTSGPTERQIEDRKTYNLAISYIGQLDSPPPVRMEGLNLISTLVQAGSPVLDIPAVLVLMSTLLSDEEDYINLKAIKIFTQLADKHAKSVVQELLDHYVDANEKASLNTRLRFGEALTQVIERLGETFTGEVAHNVANALLSTAGRRGRRPKTEAKQAREERSRKLKRKEAEAALGGEVPDVDEDETEEEKARNEIIARIVEGWESKRGAEDVRIRASALSIFATGLETNIAGLGSSAVSTAVDLCVNVLTVETEMEKGILRRAAVFLILDFVRALDKAKQERRRLGFSLMGQSREDIMRILQYVAEIDNDGLVKQHARDVVESLHNWEMASFVPDSRDLEGPTVTKLAGLSVNPGLSLRPETSASTRPRIEEIE</sequence>
<dbReference type="PANTHER" id="PTHR20959:SF1">
    <property type="entry name" value="TRANSPORT AND GOLGI ORGANIZATION PROTEIN 6 HOMOLOG"/>
    <property type="match status" value="1"/>
</dbReference>
<evidence type="ECO:0000256" key="1">
    <source>
        <dbReference type="ARBA" id="ARBA00005724"/>
    </source>
</evidence>
<evidence type="ECO:0000313" key="5">
    <source>
        <dbReference type="EMBL" id="KAJ9144837.1"/>
    </source>
</evidence>
<feature type="compositionally biased region" description="Acidic residues" evidence="2">
    <location>
        <begin position="706"/>
        <end position="715"/>
    </location>
</feature>
<dbReference type="InterPro" id="IPR016024">
    <property type="entry name" value="ARM-type_fold"/>
</dbReference>
<dbReference type="Pfam" id="PF10304">
    <property type="entry name" value="RTP1_C2"/>
    <property type="match status" value="1"/>
</dbReference>
<accession>A0AA38VQG2</accession>
<dbReference type="InterPro" id="IPR019451">
    <property type="entry name" value="Rtp1_C1"/>
</dbReference>
<name>A0AA38VQG2_9PEZI</name>
<feature type="domain" description="RNA polymerase II assembly factor Rtp1 C-terminal" evidence="4">
    <location>
        <begin position="553"/>
        <end position="653"/>
    </location>
</feature>
<dbReference type="Gene3D" id="1.25.10.10">
    <property type="entry name" value="Leucine-rich Repeat Variant"/>
    <property type="match status" value="1"/>
</dbReference>
<proteinExistence type="inferred from homology"/>